<proteinExistence type="inferred from homology"/>
<keyword evidence="5" id="KW-0156">Chromatin regulator</keyword>
<feature type="domain" description="N-acetyltransferase" evidence="14">
    <location>
        <begin position="30"/>
        <end position="270"/>
    </location>
</feature>
<dbReference type="PANTHER" id="PTHR45750:SF3">
    <property type="entry name" value="HISTONE ACETYLTRANSFERASE"/>
    <property type="match status" value="1"/>
</dbReference>
<dbReference type="CDD" id="cd05509">
    <property type="entry name" value="Bromo_gcn5_like"/>
    <property type="match status" value="1"/>
</dbReference>
<dbReference type="Pfam" id="PF00439">
    <property type="entry name" value="Bromodomain"/>
    <property type="match status" value="1"/>
</dbReference>
<dbReference type="GO" id="GO:0000123">
    <property type="term" value="C:histone acetyltransferase complex"/>
    <property type="evidence" value="ECO:0007669"/>
    <property type="project" value="TreeGrafter"/>
</dbReference>
<evidence type="ECO:0000256" key="5">
    <source>
        <dbReference type="ARBA" id="ARBA00022853"/>
    </source>
</evidence>
<dbReference type="PROSITE" id="PS50014">
    <property type="entry name" value="BROMODOMAIN_2"/>
    <property type="match status" value="1"/>
</dbReference>
<sequence>MDLFDEKNLEKLNKDNAKFKDFSSGKLNIQVFSSADPATSYDSLLHVKYLFQRMLPKMPRDYILRQVFDENQRCMTLNERIEGKVNVFRIIGAILFRPCFERCLVEIVFLAVDSEYHVSGYGTFLFNCFKEICKLQYSAFFKLGSLFQSKNIIVTDLSIFDHLDSIDISQLEFQNSVSVENKYETHEEVKRLKVSDDATHHQHDNTDILANIQANDRYTNDKNLYLLTYADNSAIGFFKKQGFTLHPRSTQWAGYVKDYEGGTLMECKVHKMVNYLRKRELVKQARDIVFDKMRKVNDFHILRKSSEREEIKKQREAHAPDRTWAMRTKEEFLSDFLYFIVCSLQSHPSSWPFLEPVSEKDVPDYFEVIKHPMDLSLIMRKLKGGMYFTLKDFALDVCLMCNNCFSYNGPDTQYYKCAENIKKYFESLIKSYASAILHWGFDVVFGDFK</sequence>
<dbReference type="InParanoid" id="L2GR71"/>
<dbReference type="PROSITE" id="PS00633">
    <property type="entry name" value="BROMODOMAIN_1"/>
    <property type="match status" value="1"/>
</dbReference>
<dbReference type="InterPro" id="IPR018359">
    <property type="entry name" value="Bromodomain_CS"/>
</dbReference>
<dbReference type="CDD" id="cd04301">
    <property type="entry name" value="NAT_SF"/>
    <property type="match status" value="1"/>
</dbReference>
<comment type="subcellular location">
    <subcellularLocation>
        <location evidence="1">Nucleus</location>
    </subcellularLocation>
</comment>
<accession>L2GR71</accession>
<dbReference type="EC" id="2.3.1.48" evidence="3"/>
<name>L2GR71_VITCO</name>
<keyword evidence="9" id="KW-0804">Transcription</keyword>
<evidence type="ECO:0000313" key="16">
    <source>
        <dbReference type="Proteomes" id="UP000011082"/>
    </source>
</evidence>
<keyword evidence="8" id="KW-0010">Activator</keyword>
<keyword evidence="16" id="KW-1185">Reference proteome</keyword>
<dbReference type="HOGENOM" id="CLU_015741_1_1_1"/>
<evidence type="ECO:0000256" key="7">
    <source>
        <dbReference type="ARBA" id="ARBA00023117"/>
    </source>
</evidence>
<evidence type="ECO:0000256" key="11">
    <source>
        <dbReference type="ARBA" id="ARBA00023315"/>
    </source>
</evidence>
<dbReference type="InterPro" id="IPR036427">
    <property type="entry name" value="Bromodomain-like_sf"/>
</dbReference>
<dbReference type="Gene3D" id="3.40.630.30">
    <property type="match status" value="1"/>
</dbReference>
<dbReference type="GeneID" id="19880855"/>
<dbReference type="Gene3D" id="1.20.920.10">
    <property type="entry name" value="Bromodomain-like"/>
    <property type="match status" value="1"/>
</dbReference>
<dbReference type="InterPro" id="IPR000182">
    <property type="entry name" value="GNAT_dom"/>
</dbReference>
<dbReference type="RefSeq" id="XP_007603590.1">
    <property type="nucleotide sequence ID" value="XM_007603528.1"/>
</dbReference>
<dbReference type="PANTHER" id="PTHR45750">
    <property type="entry name" value="GH11602P"/>
    <property type="match status" value="1"/>
</dbReference>
<evidence type="ECO:0000256" key="3">
    <source>
        <dbReference type="ARBA" id="ARBA00013184"/>
    </source>
</evidence>
<dbReference type="OMA" id="IEYRVVN"/>
<evidence type="ECO:0000256" key="6">
    <source>
        <dbReference type="ARBA" id="ARBA00023015"/>
    </source>
</evidence>
<dbReference type="VEuPathDB" id="MicrosporidiaDB:VICG_00137"/>
<evidence type="ECO:0000256" key="8">
    <source>
        <dbReference type="ARBA" id="ARBA00023159"/>
    </source>
</evidence>
<keyword evidence="7 12" id="KW-0103">Bromodomain</keyword>
<keyword evidence="4" id="KW-0808">Transferase</keyword>
<evidence type="ECO:0000259" key="13">
    <source>
        <dbReference type="PROSITE" id="PS50014"/>
    </source>
</evidence>
<dbReference type="FunCoup" id="L2GR71">
    <property type="interactions" value="15"/>
</dbReference>
<dbReference type="GO" id="GO:0005634">
    <property type="term" value="C:nucleus"/>
    <property type="evidence" value="ECO:0007669"/>
    <property type="project" value="UniProtKB-SubCell"/>
</dbReference>
<dbReference type="InterPro" id="IPR016181">
    <property type="entry name" value="Acyl_CoA_acyltransferase"/>
</dbReference>
<dbReference type="GO" id="GO:0010484">
    <property type="term" value="F:histone H3 acetyltransferase activity"/>
    <property type="evidence" value="ECO:0007669"/>
    <property type="project" value="TreeGrafter"/>
</dbReference>
<evidence type="ECO:0000259" key="14">
    <source>
        <dbReference type="PROSITE" id="PS51186"/>
    </source>
</evidence>
<keyword evidence="11" id="KW-0012">Acyltransferase</keyword>
<keyword evidence="6" id="KW-0805">Transcription regulation</keyword>
<organism evidence="15 16">
    <name type="scientific">Vittaforma corneae (strain ATCC 50505)</name>
    <name type="common">Microsporidian parasite</name>
    <name type="synonym">Nosema corneum</name>
    <dbReference type="NCBI Taxonomy" id="993615"/>
    <lineage>
        <taxon>Eukaryota</taxon>
        <taxon>Fungi</taxon>
        <taxon>Fungi incertae sedis</taxon>
        <taxon>Microsporidia</taxon>
        <taxon>Nosematidae</taxon>
        <taxon>Vittaforma</taxon>
    </lineage>
</organism>
<evidence type="ECO:0000256" key="12">
    <source>
        <dbReference type="PROSITE-ProRule" id="PRU00035"/>
    </source>
</evidence>
<evidence type="ECO:0000256" key="9">
    <source>
        <dbReference type="ARBA" id="ARBA00023163"/>
    </source>
</evidence>
<evidence type="ECO:0000256" key="1">
    <source>
        <dbReference type="ARBA" id="ARBA00004123"/>
    </source>
</evidence>
<keyword evidence="10" id="KW-0539">Nucleus</keyword>
<comment type="similarity">
    <text evidence="2">Belongs to the acetyltransferase family. GCN5 subfamily.</text>
</comment>
<dbReference type="PROSITE" id="PS51186">
    <property type="entry name" value="GNAT"/>
    <property type="match status" value="1"/>
</dbReference>
<dbReference type="AlphaFoldDB" id="L2GR71"/>
<reference evidence="16" key="1">
    <citation type="submission" date="2011-05" db="EMBL/GenBank/DDBJ databases">
        <title>The genome sequence of Vittaforma corneae strain ATCC 50505.</title>
        <authorList>
            <consortium name="The Broad Institute Genome Sequencing Platform"/>
            <person name="Cuomo C."/>
            <person name="Didier E."/>
            <person name="Bowers L."/>
            <person name="Young S.K."/>
            <person name="Zeng Q."/>
            <person name="Gargeya S."/>
            <person name="Fitzgerald M."/>
            <person name="Haas B."/>
            <person name="Abouelleil A."/>
            <person name="Alvarado L."/>
            <person name="Arachchi H.M."/>
            <person name="Berlin A."/>
            <person name="Chapman S.B."/>
            <person name="Gearin G."/>
            <person name="Goldberg J."/>
            <person name="Griggs A."/>
            <person name="Gujja S."/>
            <person name="Hansen M."/>
            <person name="Heiman D."/>
            <person name="Howarth C."/>
            <person name="Larimer J."/>
            <person name="Lui A."/>
            <person name="MacDonald P.J.P."/>
            <person name="McCowen C."/>
            <person name="Montmayeur A."/>
            <person name="Murphy C."/>
            <person name="Neiman D."/>
            <person name="Pearson M."/>
            <person name="Priest M."/>
            <person name="Roberts A."/>
            <person name="Saif S."/>
            <person name="Shea T."/>
            <person name="Sisk P."/>
            <person name="Stolte C."/>
            <person name="Sykes S."/>
            <person name="Wortman J."/>
            <person name="Nusbaum C."/>
            <person name="Birren B."/>
        </authorList>
    </citation>
    <scope>NUCLEOTIDE SEQUENCE [LARGE SCALE GENOMIC DNA]</scope>
    <source>
        <strain evidence="16">ATCC 50505</strain>
    </source>
</reference>
<protein>
    <recommendedName>
        <fullName evidence="3">histone acetyltransferase</fullName>
        <ecNumber evidence="3">2.3.1.48</ecNumber>
    </recommendedName>
</protein>
<dbReference type="Proteomes" id="UP000011082">
    <property type="component" value="Unassembled WGS sequence"/>
</dbReference>
<evidence type="ECO:0000256" key="2">
    <source>
        <dbReference type="ARBA" id="ARBA00008607"/>
    </source>
</evidence>
<dbReference type="InterPro" id="IPR001487">
    <property type="entry name" value="Bromodomain"/>
</dbReference>
<evidence type="ECO:0000313" key="15">
    <source>
        <dbReference type="EMBL" id="ELA42822.1"/>
    </source>
</evidence>
<evidence type="ECO:0000256" key="4">
    <source>
        <dbReference type="ARBA" id="ARBA00022679"/>
    </source>
</evidence>
<feature type="domain" description="Bromo" evidence="13">
    <location>
        <begin position="345"/>
        <end position="415"/>
    </location>
</feature>
<dbReference type="SUPFAM" id="SSF55729">
    <property type="entry name" value="Acyl-CoA N-acyltransferases (Nat)"/>
    <property type="match status" value="1"/>
</dbReference>
<gene>
    <name evidence="15" type="ORF">VICG_00137</name>
</gene>
<dbReference type="STRING" id="993615.L2GR71"/>
<evidence type="ECO:0000256" key="10">
    <source>
        <dbReference type="ARBA" id="ARBA00023242"/>
    </source>
</evidence>
<dbReference type="GO" id="GO:0045944">
    <property type="term" value="P:positive regulation of transcription by RNA polymerase II"/>
    <property type="evidence" value="ECO:0007669"/>
    <property type="project" value="TreeGrafter"/>
</dbReference>
<dbReference type="PRINTS" id="PR00503">
    <property type="entry name" value="BROMODOMAIN"/>
</dbReference>
<dbReference type="EMBL" id="JH370130">
    <property type="protein sequence ID" value="ELA42822.1"/>
    <property type="molecule type" value="Genomic_DNA"/>
</dbReference>
<dbReference type="OrthoDB" id="1937912at2759"/>
<dbReference type="SUPFAM" id="SSF47370">
    <property type="entry name" value="Bromodomain"/>
    <property type="match status" value="1"/>
</dbReference>
<dbReference type="SMART" id="SM00297">
    <property type="entry name" value="BROMO"/>
    <property type="match status" value="1"/>
</dbReference>
<dbReference type="InterPro" id="IPR037800">
    <property type="entry name" value="GCN5"/>
</dbReference>